<feature type="region of interest" description="Disordered" evidence="2">
    <location>
        <begin position="75"/>
        <end position="95"/>
    </location>
</feature>
<dbReference type="EMBL" id="JBBCAQ010000010">
    <property type="protein sequence ID" value="KAK7601277.1"/>
    <property type="molecule type" value="Genomic_DNA"/>
</dbReference>
<evidence type="ECO:0000313" key="4">
    <source>
        <dbReference type="Proteomes" id="UP001367676"/>
    </source>
</evidence>
<dbReference type="SUPFAM" id="SSF48452">
    <property type="entry name" value="TPR-like"/>
    <property type="match status" value="1"/>
</dbReference>
<evidence type="ECO:0000256" key="1">
    <source>
        <dbReference type="PROSITE-ProRule" id="PRU00339"/>
    </source>
</evidence>
<dbReference type="AlphaFoldDB" id="A0AAN9Y857"/>
<feature type="repeat" description="TPR" evidence="1">
    <location>
        <begin position="32"/>
        <end position="65"/>
    </location>
</feature>
<feature type="compositionally biased region" description="Polar residues" evidence="2">
    <location>
        <begin position="86"/>
        <end position="95"/>
    </location>
</feature>
<evidence type="ECO:0000313" key="3">
    <source>
        <dbReference type="EMBL" id="KAK7601277.1"/>
    </source>
</evidence>
<protein>
    <submittedName>
        <fullName evidence="3">Uncharacterized protein</fullName>
    </submittedName>
</protein>
<evidence type="ECO:0000256" key="2">
    <source>
        <dbReference type="SAM" id="MobiDB-lite"/>
    </source>
</evidence>
<accession>A0AAN9Y857</accession>
<gene>
    <name evidence="3" type="ORF">V9T40_008718</name>
</gene>
<reference evidence="3 4" key="1">
    <citation type="submission" date="2024-03" db="EMBL/GenBank/DDBJ databases">
        <title>Adaptation during the transition from Ophiocordyceps entomopathogen to insect associate is accompanied by gene loss and intensified selection.</title>
        <authorList>
            <person name="Ward C.M."/>
            <person name="Onetto C.A."/>
            <person name="Borneman A.R."/>
        </authorList>
    </citation>
    <scope>NUCLEOTIDE SEQUENCE [LARGE SCALE GENOMIC DNA]</scope>
    <source>
        <strain evidence="3">AWRI1</strain>
        <tissue evidence="3">Single Adult Female</tissue>
    </source>
</reference>
<proteinExistence type="predicted"/>
<dbReference type="InterPro" id="IPR019734">
    <property type="entry name" value="TPR_rpt"/>
</dbReference>
<keyword evidence="4" id="KW-1185">Reference proteome</keyword>
<comment type="caution">
    <text evidence="3">The sequence shown here is derived from an EMBL/GenBank/DDBJ whole genome shotgun (WGS) entry which is preliminary data.</text>
</comment>
<dbReference type="Gene3D" id="1.25.40.10">
    <property type="entry name" value="Tetratricopeptide repeat domain"/>
    <property type="match status" value="1"/>
</dbReference>
<dbReference type="InterPro" id="IPR011990">
    <property type="entry name" value="TPR-like_helical_dom_sf"/>
</dbReference>
<sequence length="129" mass="14969">MAQKGFSGPVIFGRKMGEQQEMDFCRHSALNRRSKFNSLLAYEKLKDFKHALKSYKKAHLLEPENEHYKNLYNEASRRLKPRQDESTSTPGTSFNMFLGSNMPSVPFVDDIPAFDNLMETIFSGVERQW</sequence>
<feature type="compositionally biased region" description="Basic and acidic residues" evidence="2">
    <location>
        <begin position="75"/>
        <end position="85"/>
    </location>
</feature>
<organism evidence="3 4">
    <name type="scientific">Parthenolecanium corni</name>
    <dbReference type="NCBI Taxonomy" id="536013"/>
    <lineage>
        <taxon>Eukaryota</taxon>
        <taxon>Metazoa</taxon>
        <taxon>Ecdysozoa</taxon>
        <taxon>Arthropoda</taxon>
        <taxon>Hexapoda</taxon>
        <taxon>Insecta</taxon>
        <taxon>Pterygota</taxon>
        <taxon>Neoptera</taxon>
        <taxon>Paraneoptera</taxon>
        <taxon>Hemiptera</taxon>
        <taxon>Sternorrhyncha</taxon>
        <taxon>Coccoidea</taxon>
        <taxon>Coccidae</taxon>
        <taxon>Parthenolecanium</taxon>
    </lineage>
</organism>
<dbReference type="PROSITE" id="PS50005">
    <property type="entry name" value="TPR"/>
    <property type="match status" value="1"/>
</dbReference>
<name>A0AAN9Y857_9HEMI</name>
<dbReference type="Proteomes" id="UP001367676">
    <property type="component" value="Unassembled WGS sequence"/>
</dbReference>
<keyword evidence="1" id="KW-0802">TPR repeat</keyword>